<gene>
    <name evidence="5" type="ORF">B5766_01260</name>
</gene>
<organism evidence="5 6">
    <name type="scientific">Candidatus Lumbricidiphila eiseniae</name>
    <dbReference type="NCBI Taxonomy" id="1969409"/>
    <lineage>
        <taxon>Bacteria</taxon>
        <taxon>Bacillati</taxon>
        <taxon>Actinomycetota</taxon>
        <taxon>Actinomycetes</taxon>
        <taxon>Micrococcales</taxon>
        <taxon>Microbacteriaceae</taxon>
        <taxon>Candidatus Lumbricidiphila</taxon>
    </lineage>
</organism>
<dbReference type="GO" id="GO:0003700">
    <property type="term" value="F:DNA-binding transcription factor activity"/>
    <property type="evidence" value="ECO:0007669"/>
    <property type="project" value="InterPro"/>
</dbReference>
<dbReference type="Proteomes" id="UP000219994">
    <property type="component" value="Unassembled WGS sequence"/>
</dbReference>
<protein>
    <recommendedName>
        <fullName evidence="4">HTH arsR-type domain-containing protein</fullName>
    </recommendedName>
</protein>
<name>A0A2A6FV83_9MICO</name>
<dbReference type="PANTHER" id="PTHR33154">
    <property type="entry name" value="TRANSCRIPTIONAL REGULATOR, ARSR FAMILY"/>
    <property type="match status" value="1"/>
</dbReference>
<dbReference type="AlphaFoldDB" id="A0A2A6FV83"/>
<comment type="caution">
    <text evidence="5">The sequence shown here is derived from an EMBL/GenBank/DDBJ whole genome shotgun (WGS) entry which is preliminary data.</text>
</comment>
<dbReference type="NCBIfam" id="NF033788">
    <property type="entry name" value="HTH_metalloreg"/>
    <property type="match status" value="1"/>
</dbReference>
<evidence type="ECO:0000256" key="2">
    <source>
        <dbReference type="ARBA" id="ARBA00023125"/>
    </source>
</evidence>
<keyword evidence="1" id="KW-0805">Transcription regulation</keyword>
<proteinExistence type="predicted"/>
<sequence length="158" mass="17108">MADIFDVVADETRRDILGVLRERSEESTDDNEISVSEIVAVLAVSQPTVSKHLRVLRDAGLVIVREEGQHRFYRLETTPLEDIEDWLIPFLATTAAADAATLADAEARARAALNDEQRAIAAAIGKAFATTAHQVSSVVAATKAEVESARNKLGGLRK</sequence>
<dbReference type="Pfam" id="PF12840">
    <property type="entry name" value="HTH_20"/>
    <property type="match status" value="1"/>
</dbReference>
<reference evidence="6" key="1">
    <citation type="submission" date="2017-03" db="EMBL/GenBank/DDBJ databases">
        <authorList>
            <person name="Lund M.B."/>
        </authorList>
    </citation>
    <scope>NUCLEOTIDE SEQUENCE [LARGE SCALE GENOMIC DNA]</scope>
</reference>
<keyword evidence="3" id="KW-0804">Transcription</keyword>
<evidence type="ECO:0000313" key="6">
    <source>
        <dbReference type="Proteomes" id="UP000219994"/>
    </source>
</evidence>
<dbReference type="InterPro" id="IPR036388">
    <property type="entry name" value="WH-like_DNA-bd_sf"/>
</dbReference>
<dbReference type="SMART" id="SM00418">
    <property type="entry name" value="HTH_ARSR"/>
    <property type="match status" value="1"/>
</dbReference>
<evidence type="ECO:0000259" key="4">
    <source>
        <dbReference type="PROSITE" id="PS50987"/>
    </source>
</evidence>
<evidence type="ECO:0000256" key="1">
    <source>
        <dbReference type="ARBA" id="ARBA00023015"/>
    </source>
</evidence>
<dbReference type="SUPFAM" id="SSF46785">
    <property type="entry name" value="Winged helix' DNA-binding domain"/>
    <property type="match status" value="1"/>
</dbReference>
<evidence type="ECO:0000313" key="5">
    <source>
        <dbReference type="EMBL" id="PDQ36353.1"/>
    </source>
</evidence>
<evidence type="ECO:0000256" key="3">
    <source>
        <dbReference type="ARBA" id="ARBA00023163"/>
    </source>
</evidence>
<dbReference type="CDD" id="cd00090">
    <property type="entry name" value="HTH_ARSR"/>
    <property type="match status" value="1"/>
</dbReference>
<dbReference type="InterPro" id="IPR001845">
    <property type="entry name" value="HTH_ArsR_DNA-bd_dom"/>
</dbReference>
<accession>A0A2A6FV83</accession>
<feature type="domain" description="HTH arsR-type" evidence="4">
    <location>
        <begin position="1"/>
        <end position="95"/>
    </location>
</feature>
<dbReference type="InterPro" id="IPR011991">
    <property type="entry name" value="ArsR-like_HTH"/>
</dbReference>
<dbReference type="InterPro" id="IPR051081">
    <property type="entry name" value="HTH_MetalResp_TranReg"/>
</dbReference>
<dbReference type="EMBL" id="NAEP01000017">
    <property type="protein sequence ID" value="PDQ36353.1"/>
    <property type="molecule type" value="Genomic_DNA"/>
</dbReference>
<dbReference type="Gene3D" id="1.10.10.10">
    <property type="entry name" value="Winged helix-like DNA-binding domain superfamily/Winged helix DNA-binding domain"/>
    <property type="match status" value="1"/>
</dbReference>
<dbReference type="InterPro" id="IPR036390">
    <property type="entry name" value="WH_DNA-bd_sf"/>
</dbReference>
<dbReference type="PROSITE" id="PS50987">
    <property type="entry name" value="HTH_ARSR_2"/>
    <property type="match status" value="1"/>
</dbReference>
<dbReference type="GO" id="GO:0003677">
    <property type="term" value="F:DNA binding"/>
    <property type="evidence" value="ECO:0007669"/>
    <property type="project" value="UniProtKB-KW"/>
</dbReference>
<keyword evidence="2" id="KW-0238">DNA-binding</keyword>
<dbReference type="PANTHER" id="PTHR33154:SF33">
    <property type="entry name" value="TRANSCRIPTIONAL REPRESSOR SDPR"/>
    <property type="match status" value="1"/>
</dbReference>